<proteinExistence type="predicted"/>
<evidence type="ECO:0000313" key="2">
    <source>
        <dbReference type="EMBL" id="KAK3748248.1"/>
    </source>
</evidence>
<reference evidence="2" key="1">
    <citation type="journal article" date="2023" name="G3 (Bethesda)">
        <title>A reference genome for the long-term kleptoplast-retaining sea slug Elysia crispata morphotype clarki.</title>
        <authorList>
            <person name="Eastman K.E."/>
            <person name="Pendleton A.L."/>
            <person name="Shaikh M.A."/>
            <person name="Suttiyut T."/>
            <person name="Ogas R."/>
            <person name="Tomko P."/>
            <person name="Gavelis G."/>
            <person name="Widhalm J.R."/>
            <person name="Wisecaver J.H."/>
        </authorList>
    </citation>
    <scope>NUCLEOTIDE SEQUENCE</scope>
    <source>
        <strain evidence="2">ECLA1</strain>
    </source>
</reference>
<sequence>MAPNVTTWQWDREMPKSLSQIQMGANKISSSKMHSMYHPSPRTSSQFSQPQTTEPAYSLGNPQPNFSSMGLHLQRWAAVFPKILFRLQDFESHVTRVAHYSGTLQQSRHSETRE</sequence>
<feature type="region of interest" description="Disordered" evidence="1">
    <location>
        <begin position="1"/>
        <end position="61"/>
    </location>
</feature>
<protein>
    <submittedName>
        <fullName evidence="2">Uncharacterized protein</fullName>
    </submittedName>
</protein>
<comment type="caution">
    <text evidence="2">The sequence shown here is derived from an EMBL/GenBank/DDBJ whole genome shotgun (WGS) entry which is preliminary data.</text>
</comment>
<name>A0AAE1CZW4_9GAST</name>
<organism evidence="2 3">
    <name type="scientific">Elysia crispata</name>
    <name type="common">lettuce slug</name>
    <dbReference type="NCBI Taxonomy" id="231223"/>
    <lineage>
        <taxon>Eukaryota</taxon>
        <taxon>Metazoa</taxon>
        <taxon>Spiralia</taxon>
        <taxon>Lophotrochozoa</taxon>
        <taxon>Mollusca</taxon>
        <taxon>Gastropoda</taxon>
        <taxon>Heterobranchia</taxon>
        <taxon>Euthyneura</taxon>
        <taxon>Panpulmonata</taxon>
        <taxon>Sacoglossa</taxon>
        <taxon>Placobranchoidea</taxon>
        <taxon>Plakobranchidae</taxon>
        <taxon>Elysia</taxon>
    </lineage>
</organism>
<accession>A0AAE1CZW4</accession>
<evidence type="ECO:0000313" key="3">
    <source>
        <dbReference type="Proteomes" id="UP001283361"/>
    </source>
</evidence>
<evidence type="ECO:0000256" key="1">
    <source>
        <dbReference type="SAM" id="MobiDB-lite"/>
    </source>
</evidence>
<gene>
    <name evidence="2" type="ORF">RRG08_039501</name>
</gene>
<dbReference type="AlphaFoldDB" id="A0AAE1CZW4"/>
<dbReference type="EMBL" id="JAWDGP010006036">
    <property type="protein sequence ID" value="KAK3748248.1"/>
    <property type="molecule type" value="Genomic_DNA"/>
</dbReference>
<keyword evidence="3" id="KW-1185">Reference proteome</keyword>
<feature type="compositionally biased region" description="Polar residues" evidence="1">
    <location>
        <begin position="17"/>
        <end position="33"/>
    </location>
</feature>
<dbReference type="Proteomes" id="UP001283361">
    <property type="component" value="Unassembled WGS sequence"/>
</dbReference>
<feature type="compositionally biased region" description="Polar residues" evidence="1">
    <location>
        <begin position="41"/>
        <end position="61"/>
    </location>
</feature>